<dbReference type="InterPro" id="IPR006597">
    <property type="entry name" value="Sel1-like"/>
</dbReference>
<dbReference type="Proteomes" id="UP000789706">
    <property type="component" value="Unassembled WGS sequence"/>
</dbReference>
<dbReference type="EMBL" id="CAJVPK010000164">
    <property type="protein sequence ID" value="CAG8464124.1"/>
    <property type="molecule type" value="Genomic_DNA"/>
</dbReference>
<comment type="caution">
    <text evidence="1">The sequence shown here is derived from an EMBL/GenBank/DDBJ whole genome shotgun (WGS) entry which is preliminary data.</text>
</comment>
<evidence type="ECO:0000313" key="1">
    <source>
        <dbReference type="EMBL" id="CAG8464124.1"/>
    </source>
</evidence>
<dbReference type="SUPFAM" id="SSF81901">
    <property type="entry name" value="HCP-like"/>
    <property type="match status" value="1"/>
</dbReference>
<proteinExistence type="predicted"/>
<accession>A0A9N8VVP3</accession>
<name>A0A9N8VVP3_9GLOM</name>
<protein>
    <submittedName>
        <fullName evidence="1">8822_t:CDS:1</fullName>
    </submittedName>
</protein>
<dbReference type="AlphaFoldDB" id="A0A9N8VVP3"/>
<dbReference type="Gene3D" id="1.25.40.10">
    <property type="entry name" value="Tetratricopeptide repeat domain"/>
    <property type="match status" value="2"/>
</dbReference>
<sequence length="280" mass="32296">MKIKSRQINNSDMKSHVKLKNISERDLFIKNLFEFFSEQYNMQQYTMAPNVIKKYLRDNVKNPIKILHNLIQHPLQYYFSTVIHESNTGQDQNLNKAFEIYQKSANKGNLLGQCNLGNCYMSEMWVPKNQIKGFHWYLNSAIGNIFHENSCTGNIIASNCLGYSFENGEGIMKNLKLAFEWYMRSANSGYSIAQCNVGNCYFFEIGTTQDNKKAFEWYRRAAENDNTFGQLQAGLFLLDEIGRPKDIIKGIYYLNKAKENGGIDATDKNSSLIQKKTKIS</sequence>
<dbReference type="InterPro" id="IPR052748">
    <property type="entry name" value="ISR_Activator"/>
</dbReference>
<dbReference type="PANTHER" id="PTHR45011:SF1">
    <property type="entry name" value="DAP3-BINDING CELL DEATH ENHANCER 1"/>
    <property type="match status" value="1"/>
</dbReference>
<gene>
    <name evidence="1" type="ORF">DEBURN_LOCUS2832</name>
</gene>
<evidence type="ECO:0000313" key="2">
    <source>
        <dbReference type="Proteomes" id="UP000789706"/>
    </source>
</evidence>
<dbReference type="SMART" id="SM00671">
    <property type="entry name" value="SEL1"/>
    <property type="match status" value="5"/>
</dbReference>
<organism evidence="1 2">
    <name type="scientific">Diversispora eburnea</name>
    <dbReference type="NCBI Taxonomy" id="1213867"/>
    <lineage>
        <taxon>Eukaryota</taxon>
        <taxon>Fungi</taxon>
        <taxon>Fungi incertae sedis</taxon>
        <taxon>Mucoromycota</taxon>
        <taxon>Glomeromycotina</taxon>
        <taxon>Glomeromycetes</taxon>
        <taxon>Diversisporales</taxon>
        <taxon>Diversisporaceae</taxon>
        <taxon>Diversispora</taxon>
    </lineage>
</organism>
<dbReference type="OrthoDB" id="2384430at2759"/>
<reference evidence="1" key="1">
    <citation type="submission" date="2021-06" db="EMBL/GenBank/DDBJ databases">
        <authorList>
            <person name="Kallberg Y."/>
            <person name="Tangrot J."/>
            <person name="Rosling A."/>
        </authorList>
    </citation>
    <scope>NUCLEOTIDE SEQUENCE</scope>
    <source>
        <strain evidence="1">AZ414A</strain>
    </source>
</reference>
<dbReference type="PANTHER" id="PTHR45011">
    <property type="entry name" value="DAP3-BINDING CELL DEATH ENHANCER 1"/>
    <property type="match status" value="1"/>
</dbReference>
<dbReference type="Pfam" id="PF08238">
    <property type="entry name" value="Sel1"/>
    <property type="match status" value="5"/>
</dbReference>
<keyword evidence="2" id="KW-1185">Reference proteome</keyword>
<dbReference type="InterPro" id="IPR011990">
    <property type="entry name" value="TPR-like_helical_dom_sf"/>
</dbReference>